<dbReference type="RefSeq" id="WP_115091069.1">
    <property type="nucleotide sequence ID" value="NZ_CP068107.1"/>
</dbReference>
<dbReference type="Pfam" id="PF01400">
    <property type="entry name" value="Astacin"/>
    <property type="match status" value="1"/>
</dbReference>
<gene>
    <name evidence="8" type="ORF">NCTC11179_01722</name>
</gene>
<comment type="cofactor">
    <cofactor evidence="6">
        <name>Zn(2+)</name>
        <dbReference type="ChEBI" id="CHEBI:29105"/>
    </cofactor>
    <text evidence="6">Binds 1 zinc ion per subunit.</text>
</comment>
<dbReference type="PRINTS" id="PR00480">
    <property type="entry name" value="ASTACIN"/>
</dbReference>
<sequence length="360" mass="41135">MKKIIVLFLLILVYVRCSTYEEEKHLVYDKHEDTEILTLASGARVEKRGNQYVYLGDLLLSDKQLQGLGQYGDVFAFKDKSRYKGVFKPEYGIVSLRLPLESRKQLEGSYTTKVVALPQGTHWAMVRFTFDSNLNELQIAAIQRAMSELEELTNVRFYNATGEPTGNPSLGINYNYITFYSSNVNNSQIGSVGGQQIINLVSFNSKTIMHEILHALGLFHEQSRPDRDTYIDVNVVNVASENRHNFDRVTQNYLTLGAFDFNSIMLYDSYAFSINGEPTLTKKDGSVFFDNNQLSELDRSYVNTYYIPYKSNPNGTRILIDNQVYKSDNSLMTQLERDNLERKLNGEPPIWDGNGKPPMQ</sequence>
<evidence type="ECO:0000256" key="6">
    <source>
        <dbReference type="PROSITE-ProRule" id="PRU01211"/>
    </source>
</evidence>
<evidence type="ECO:0000256" key="1">
    <source>
        <dbReference type="ARBA" id="ARBA00022670"/>
    </source>
</evidence>
<evidence type="ECO:0000256" key="3">
    <source>
        <dbReference type="ARBA" id="ARBA00022801"/>
    </source>
</evidence>
<feature type="binding site" evidence="6">
    <location>
        <position position="220"/>
    </location>
    <ligand>
        <name>Zn(2+)</name>
        <dbReference type="ChEBI" id="CHEBI:29105"/>
        <note>catalytic</note>
    </ligand>
</feature>
<keyword evidence="3 6" id="KW-0378">Hydrolase</keyword>
<dbReference type="SMART" id="SM00235">
    <property type="entry name" value="ZnMc"/>
    <property type="match status" value="1"/>
</dbReference>
<dbReference type="EMBL" id="UGQL01000001">
    <property type="protein sequence ID" value="STZ28181.1"/>
    <property type="molecule type" value="Genomic_DNA"/>
</dbReference>
<feature type="binding site" evidence="6">
    <location>
        <position position="214"/>
    </location>
    <ligand>
        <name>Zn(2+)</name>
        <dbReference type="ChEBI" id="CHEBI:29105"/>
        <note>catalytic</note>
    </ligand>
</feature>
<feature type="domain" description="Peptidase M12A" evidence="7">
    <location>
        <begin position="115"/>
        <end position="309"/>
    </location>
</feature>
<keyword evidence="1 6" id="KW-0645">Protease</keyword>
<dbReference type="PROSITE" id="PS51864">
    <property type="entry name" value="ASTACIN"/>
    <property type="match status" value="1"/>
</dbReference>
<feature type="binding site" evidence="6">
    <location>
        <position position="210"/>
    </location>
    <ligand>
        <name>Zn(2+)</name>
        <dbReference type="ChEBI" id="CHEBI:29105"/>
        <note>catalytic</note>
    </ligand>
</feature>
<evidence type="ECO:0000256" key="2">
    <source>
        <dbReference type="ARBA" id="ARBA00022723"/>
    </source>
</evidence>
<organism evidence="8 9">
    <name type="scientific">Myroides odoratus</name>
    <name type="common">Flavobacterium odoratum</name>
    <dbReference type="NCBI Taxonomy" id="256"/>
    <lineage>
        <taxon>Bacteria</taxon>
        <taxon>Pseudomonadati</taxon>
        <taxon>Bacteroidota</taxon>
        <taxon>Flavobacteriia</taxon>
        <taxon>Flavobacteriales</taxon>
        <taxon>Flavobacteriaceae</taxon>
        <taxon>Myroides</taxon>
    </lineage>
</organism>
<dbReference type="PANTHER" id="PTHR10127">
    <property type="entry name" value="DISCOIDIN, CUB, EGF, LAMININ , AND ZINC METALLOPROTEASE DOMAIN CONTAINING"/>
    <property type="match status" value="1"/>
</dbReference>
<dbReference type="GO" id="GO:0004222">
    <property type="term" value="F:metalloendopeptidase activity"/>
    <property type="evidence" value="ECO:0007669"/>
    <property type="project" value="UniProtKB-UniRule"/>
</dbReference>
<protein>
    <submittedName>
        <fullName evidence="8">Flavastacin</fullName>
        <ecNumber evidence="8">3.4.24.76</ecNumber>
    </submittedName>
</protein>
<evidence type="ECO:0000313" key="9">
    <source>
        <dbReference type="Proteomes" id="UP000255024"/>
    </source>
</evidence>
<proteinExistence type="predicted"/>
<evidence type="ECO:0000313" key="8">
    <source>
        <dbReference type="EMBL" id="STZ28181.1"/>
    </source>
</evidence>
<dbReference type="EC" id="3.4.24.76" evidence="8"/>
<dbReference type="GO" id="GO:0006508">
    <property type="term" value="P:proteolysis"/>
    <property type="evidence" value="ECO:0007669"/>
    <property type="project" value="UniProtKB-KW"/>
</dbReference>
<keyword evidence="4 6" id="KW-0862">Zinc</keyword>
<accession>A0A378RPH0</accession>
<name>A0A378RPH0_MYROD</name>
<keyword evidence="9" id="KW-1185">Reference proteome</keyword>
<dbReference type="InterPro" id="IPR001506">
    <property type="entry name" value="Peptidase_M12A"/>
</dbReference>
<reference evidence="8 9" key="1">
    <citation type="submission" date="2018-06" db="EMBL/GenBank/DDBJ databases">
        <authorList>
            <consortium name="Pathogen Informatics"/>
            <person name="Doyle S."/>
        </authorList>
    </citation>
    <scope>NUCLEOTIDE SEQUENCE [LARGE SCALE GENOMIC DNA]</scope>
    <source>
        <strain evidence="8 9">NCTC11179</strain>
    </source>
</reference>
<dbReference type="GO" id="GO:0008270">
    <property type="term" value="F:zinc ion binding"/>
    <property type="evidence" value="ECO:0007669"/>
    <property type="project" value="UniProtKB-UniRule"/>
</dbReference>
<comment type="caution">
    <text evidence="6">Lacks conserved residue(s) required for the propagation of feature annotation.</text>
</comment>
<evidence type="ECO:0000256" key="5">
    <source>
        <dbReference type="ARBA" id="ARBA00023049"/>
    </source>
</evidence>
<keyword evidence="5 6" id="KW-0482">Metalloprotease</keyword>
<dbReference type="PANTHER" id="PTHR10127:SF780">
    <property type="entry name" value="METALLOENDOPEPTIDASE"/>
    <property type="match status" value="1"/>
</dbReference>
<evidence type="ECO:0000259" key="7">
    <source>
        <dbReference type="PROSITE" id="PS51864"/>
    </source>
</evidence>
<dbReference type="AlphaFoldDB" id="A0A378RPH0"/>
<dbReference type="InterPro" id="IPR006026">
    <property type="entry name" value="Peptidase_Metallo"/>
</dbReference>
<dbReference type="SUPFAM" id="SSF55486">
    <property type="entry name" value="Metalloproteases ('zincins'), catalytic domain"/>
    <property type="match status" value="1"/>
</dbReference>
<evidence type="ECO:0000256" key="4">
    <source>
        <dbReference type="ARBA" id="ARBA00022833"/>
    </source>
</evidence>
<feature type="active site" evidence="6">
    <location>
        <position position="211"/>
    </location>
</feature>
<keyword evidence="2 6" id="KW-0479">Metal-binding</keyword>
<dbReference type="InterPro" id="IPR024079">
    <property type="entry name" value="MetalloPept_cat_dom_sf"/>
</dbReference>
<dbReference type="Gene3D" id="3.40.390.10">
    <property type="entry name" value="Collagenase (Catalytic Domain)"/>
    <property type="match status" value="1"/>
</dbReference>
<dbReference type="Proteomes" id="UP000255024">
    <property type="component" value="Unassembled WGS sequence"/>
</dbReference>